<evidence type="ECO:0000313" key="3">
    <source>
        <dbReference type="Proteomes" id="UP000254737"/>
    </source>
</evidence>
<keyword evidence="1" id="KW-0175">Coiled coil</keyword>
<protein>
    <submittedName>
        <fullName evidence="2">Uncharacterized protein</fullName>
    </submittedName>
</protein>
<dbReference type="Proteomes" id="UP000254737">
    <property type="component" value="Unassembled WGS sequence"/>
</dbReference>
<accession>A0A376FZI3</accession>
<reference evidence="2 3" key="1">
    <citation type="submission" date="2018-06" db="EMBL/GenBank/DDBJ databases">
        <authorList>
            <consortium name="Pathogen Informatics"/>
            <person name="Doyle S."/>
        </authorList>
    </citation>
    <scope>NUCLEOTIDE SEQUENCE [LARGE SCALE GENOMIC DNA]</scope>
    <source>
        <strain evidence="2 3">NCTC13456</strain>
    </source>
</reference>
<gene>
    <name evidence="2" type="ORF">NCTC13456_00318</name>
</gene>
<organism evidence="2 3">
    <name type="scientific">Empedobacter falsenii</name>
    <dbReference type="NCBI Taxonomy" id="343874"/>
    <lineage>
        <taxon>Bacteria</taxon>
        <taxon>Pseudomonadati</taxon>
        <taxon>Bacteroidota</taxon>
        <taxon>Flavobacteriia</taxon>
        <taxon>Flavobacteriales</taxon>
        <taxon>Weeksellaceae</taxon>
        <taxon>Empedobacter</taxon>
    </lineage>
</organism>
<dbReference type="AlphaFoldDB" id="A0A376FZI3"/>
<dbReference type="RefSeq" id="WP_114998268.1">
    <property type="nucleotide sequence ID" value="NZ_UFXS01000001.1"/>
</dbReference>
<name>A0A376FZI3_9FLAO</name>
<proteinExistence type="predicted"/>
<feature type="coiled-coil region" evidence="1">
    <location>
        <begin position="93"/>
        <end position="120"/>
    </location>
</feature>
<dbReference type="EMBL" id="UFXS01000001">
    <property type="protein sequence ID" value="STD53101.1"/>
    <property type="molecule type" value="Genomic_DNA"/>
</dbReference>
<sequence>MIWNKMKASAAYVMAFLGLEEIPVKEGKVDFEQDQRTKIEEKLGAEQAQKLFDNMNAELASADIDAKEQAALDAVLEELNVNLSEENTESGAEATTEEKKVTATSEIKKLKAENAAMKKESVGDKPQSFIRKATTSLAVAAATMLPAHSATHVFSSNETWDAFEGRAWNMRMMDRSTKATTFGAEEIPLLEKDAEHFIRKNPTVLESFLFDKGDLPKEWGYQSGIVDRISEAGISVGEIVQARKEGWAPKNKFLISVEAGYVFPKKIDIEFDGYQLQQYETMWIREVVNLDGSHPWKMSFIGFILSKLIEQQRIDDRKAQINGILAIDPRGDVPGMAVNSQDGLRYYYWKGRDVDAKYHPFVTGELTPENTFDKIQFMIESLPDEVRAQEGLEIQLSPKVLKWYKDGAGDLYDRKLSQDEGRKAYAKNHPVDYPNIIFQPLIDFTNTTFVAITFSQNVEVLEYDPSEKGKFTLGHEKRNTWFFADYRLGIRLKRIGLGLATTHPDKFIAQRVWTNDVPVFDKSVTVPVFDDQTGILKFKYDNMSIADNFTNDITEIKDAPKGHILRITGNKSLASATVAIKKNANLLLASDFKLKTDGTLTLYVMPDGKLKELERTDAAPTVVDNEATYTTAVLDANQADTFKFAGTDVLTVTEVINGVEGKEITIYGGSAVVTIATTGNIVVDPALELADATKYVKLISANGKWYETARG</sequence>
<evidence type="ECO:0000313" key="2">
    <source>
        <dbReference type="EMBL" id="STD53101.1"/>
    </source>
</evidence>
<evidence type="ECO:0000256" key="1">
    <source>
        <dbReference type="SAM" id="Coils"/>
    </source>
</evidence>